<evidence type="ECO:0000256" key="1">
    <source>
        <dbReference type="SAM" id="Phobius"/>
    </source>
</evidence>
<organism evidence="3 4">
    <name type="scientific">Stegodyphus mimosarum</name>
    <name type="common">African social velvet spider</name>
    <dbReference type="NCBI Taxonomy" id="407821"/>
    <lineage>
        <taxon>Eukaryota</taxon>
        <taxon>Metazoa</taxon>
        <taxon>Ecdysozoa</taxon>
        <taxon>Arthropoda</taxon>
        <taxon>Chelicerata</taxon>
        <taxon>Arachnida</taxon>
        <taxon>Araneae</taxon>
        <taxon>Araneomorphae</taxon>
        <taxon>Entelegynae</taxon>
        <taxon>Eresoidea</taxon>
        <taxon>Eresidae</taxon>
        <taxon>Stegodyphus</taxon>
    </lineage>
</organism>
<dbReference type="PANTHER" id="PTHR45620">
    <property type="entry name" value="PDF RECEPTOR-LIKE PROTEIN-RELATED"/>
    <property type="match status" value="1"/>
</dbReference>
<dbReference type="Gene3D" id="4.10.1240.10">
    <property type="entry name" value="GPCR, family 2, extracellular hormone receptor domain"/>
    <property type="match status" value="1"/>
</dbReference>
<keyword evidence="1" id="KW-1133">Transmembrane helix</keyword>
<dbReference type="InterPro" id="IPR050332">
    <property type="entry name" value="GPCR_2"/>
</dbReference>
<sequence>MQRTILASFSIEMVVRNYRILLSGFAPTIITIFFMNFINCDKITNDIDESQQFCRASGGLMLPLDQFPSYSCATCYRHIDERLFENGTKFQQAGLYLRNRTSGELFEAAFANTTSPIFKTFRTRKVENLWIQCCQAAVRCCENMRRTPPSSDQFFCPRTWDGWNCWPDTPNGTVAKAICPSYIYFHSDEPQCTHYATKTCWENSTWFRNHKGNEYSNYSTCGQSKV</sequence>
<dbReference type="SUPFAM" id="SSF111418">
    <property type="entry name" value="Hormone receptor domain"/>
    <property type="match status" value="1"/>
</dbReference>
<feature type="non-terminal residue" evidence="3">
    <location>
        <position position="226"/>
    </location>
</feature>
<dbReference type="InterPro" id="IPR017983">
    <property type="entry name" value="GPCR_2_secretin-like_CS"/>
</dbReference>
<dbReference type="AlphaFoldDB" id="A0A087TVR4"/>
<dbReference type="PANTHER" id="PTHR45620:SF42">
    <property type="entry name" value="G-PROTEIN COUPLED RECEPTOR SEB-2"/>
    <property type="match status" value="1"/>
</dbReference>
<evidence type="ECO:0000259" key="2">
    <source>
        <dbReference type="PROSITE" id="PS50227"/>
    </source>
</evidence>
<dbReference type="STRING" id="407821.A0A087TVR4"/>
<dbReference type="PROSITE" id="PS50227">
    <property type="entry name" value="G_PROTEIN_RECEP_F2_3"/>
    <property type="match status" value="1"/>
</dbReference>
<dbReference type="OMA" id="YRHIDER"/>
<proteinExistence type="predicted"/>
<gene>
    <name evidence="3" type="ORF">X975_20193</name>
</gene>
<dbReference type="InterPro" id="IPR001879">
    <property type="entry name" value="GPCR_2_extracellular_dom"/>
</dbReference>
<feature type="domain" description="G-protein coupled receptors family 2 profile 1" evidence="2">
    <location>
        <begin position="139"/>
        <end position="225"/>
    </location>
</feature>
<accession>A0A087TVR4</accession>
<dbReference type="OrthoDB" id="16753at2759"/>
<dbReference type="Proteomes" id="UP000054359">
    <property type="component" value="Unassembled WGS sequence"/>
</dbReference>
<reference evidence="3 4" key="1">
    <citation type="submission" date="2013-11" db="EMBL/GenBank/DDBJ databases">
        <title>Genome sequencing of Stegodyphus mimosarum.</title>
        <authorList>
            <person name="Bechsgaard J."/>
        </authorList>
    </citation>
    <scope>NUCLEOTIDE SEQUENCE [LARGE SCALE GENOMIC DNA]</scope>
</reference>
<dbReference type="EMBL" id="KK116972">
    <property type="protein sequence ID" value="KFM69203.1"/>
    <property type="molecule type" value="Genomic_DNA"/>
</dbReference>
<dbReference type="GO" id="GO:0008528">
    <property type="term" value="F:G protein-coupled peptide receptor activity"/>
    <property type="evidence" value="ECO:0007669"/>
    <property type="project" value="TreeGrafter"/>
</dbReference>
<dbReference type="PROSITE" id="PS00649">
    <property type="entry name" value="G_PROTEIN_RECEP_F2_1"/>
    <property type="match status" value="1"/>
</dbReference>
<evidence type="ECO:0000313" key="4">
    <source>
        <dbReference type="Proteomes" id="UP000054359"/>
    </source>
</evidence>
<dbReference type="Pfam" id="PF02793">
    <property type="entry name" value="HRM"/>
    <property type="match status" value="1"/>
</dbReference>
<evidence type="ECO:0000313" key="3">
    <source>
        <dbReference type="EMBL" id="KFM69203.1"/>
    </source>
</evidence>
<protein>
    <submittedName>
        <fullName evidence="3">Calcitonin receptor</fullName>
    </submittedName>
</protein>
<keyword evidence="1" id="KW-0472">Membrane</keyword>
<dbReference type="GO" id="GO:0005886">
    <property type="term" value="C:plasma membrane"/>
    <property type="evidence" value="ECO:0007669"/>
    <property type="project" value="TreeGrafter"/>
</dbReference>
<keyword evidence="1" id="KW-0812">Transmembrane</keyword>
<keyword evidence="3" id="KW-0675">Receptor</keyword>
<keyword evidence="4" id="KW-1185">Reference proteome</keyword>
<dbReference type="SMART" id="SM00008">
    <property type="entry name" value="HormR"/>
    <property type="match status" value="1"/>
</dbReference>
<dbReference type="GO" id="GO:0007188">
    <property type="term" value="P:adenylate cyclase-modulating G protein-coupled receptor signaling pathway"/>
    <property type="evidence" value="ECO:0007669"/>
    <property type="project" value="TreeGrafter"/>
</dbReference>
<feature type="transmembrane region" description="Helical" evidence="1">
    <location>
        <begin position="20"/>
        <end position="38"/>
    </location>
</feature>
<name>A0A087TVR4_STEMI</name>
<dbReference type="InterPro" id="IPR036445">
    <property type="entry name" value="GPCR_2_extracell_dom_sf"/>
</dbReference>